<dbReference type="Proteomes" id="UP000615760">
    <property type="component" value="Unassembled WGS sequence"/>
</dbReference>
<keyword evidence="4" id="KW-1185">Reference proteome</keyword>
<name>A0ABQ1JZY6_9FLAO</name>
<accession>A0ABQ1JZY6</accession>
<protein>
    <recommendedName>
        <fullName evidence="5">Protein BatD</fullName>
    </recommendedName>
</protein>
<dbReference type="RefSeq" id="WP_188621614.1">
    <property type="nucleotide sequence ID" value="NZ_BMJE01000007.1"/>
</dbReference>
<dbReference type="Pfam" id="PF13584">
    <property type="entry name" value="BatD"/>
    <property type="match status" value="2"/>
</dbReference>
<dbReference type="InterPro" id="IPR025738">
    <property type="entry name" value="BatD"/>
</dbReference>
<evidence type="ECO:0000313" key="4">
    <source>
        <dbReference type="Proteomes" id="UP000615760"/>
    </source>
</evidence>
<evidence type="ECO:0000313" key="3">
    <source>
        <dbReference type="EMBL" id="GGB83677.1"/>
    </source>
</evidence>
<keyword evidence="1" id="KW-0812">Transmembrane</keyword>
<dbReference type="PANTHER" id="PTHR40940">
    <property type="entry name" value="PROTEIN BATD-RELATED"/>
    <property type="match status" value="1"/>
</dbReference>
<organism evidence="3 4">
    <name type="scientific">Flavobacterium suaedae</name>
    <dbReference type="NCBI Taxonomy" id="1767027"/>
    <lineage>
        <taxon>Bacteria</taxon>
        <taxon>Pseudomonadati</taxon>
        <taxon>Bacteroidota</taxon>
        <taxon>Flavobacteriia</taxon>
        <taxon>Flavobacteriales</taxon>
        <taxon>Flavobacteriaceae</taxon>
        <taxon>Flavobacterium</taxon>
    </lineage>
</organism>
<feature type="transmembrane region" description="Helical" evidence="1">
    <location>
        <begin position="444"/>
        <end position="461"/>
    </location>
</feature>
<evidence type="ECO:0000256" key="2">
    <source>
        <dbReference type="SAM" id="SignalP"/>
    </source>
</evidence>
<keyword evidence="2" id="KW-0732">Signal</keyword>
<dbReference type="PANTHER" id="PTHR40940:SF2">
    <property type="entry name" value="BATD"/>
    <property type="match status" value="1"/>
</dbReference>
<keyword evidence="1" id="KW-1133">Transmembrane helix</keyword>
<evidence type="ECO:0008006" key="5">
    <source>
        <dbReference type="Google" id="ProtNLM"/>
    </source>
</evidence>
<reference evidence="4" key="1">
    <citation type="journal article" date="2019" name="Int. J. Syst. Evol. Microbiol.">
        <title>The Global Catalogue of Microorganisms (GCM) 10K type strain sequencing project: providing services to taxonomists for standard genome sequencing and annotation.</title>
        <authorList>
            <consortium name="The Broad Institute Genomics Platform"/>
            <consortium name="The Broad Institute Genome Sequencing Center for Infectious Disease"/>
            <person name="Wu L."/>
            <person name="Ma J."/>
        </authorList>
    </citation>
    <scope>NUCLEOTIDE SEQUENCE [LARGE SCALE GENOMIC DNA]</scope>
    <source>
        <strain evidence="4">CGMCC 1.15461</strain>
    </source>
</reference>
<keyword evidence="1" id="KW-0472">Membrane</keyword>
<feature type="signal peptide" evidence="2">
    <location>
        <begin position="1"/>
        <end position="18"/>
    </location>
</feature>
<comment type="caution">
    <text evidence="3">The sequence shown here is derived from an EMBL/GenBank/DDBJ whole genome shotgun (WGS) entry which is preliminary data.</text>
</comment>
<dbReference type="EMBL" id="BMJE01000007">
    <property type="protein sequence ID" value="GGB83677.1"/>
    <property type="molecule type" value="Genomic_DNA"/>
</dbReference>
<feature type="chain" id="PRO_5045671164" description="Protein BatD" evidence="2">
    <location>
        <begin position="19"/>
        <end position="584"/>
    </location>
</feature>
<evidence type="ECO:0000256" key="1">
    <source>
        <dbReference type="SAM" id="Phobius"/>
    </source>
</evidence>
<sequence length="584" mass="65026">MKKYLLLLVLLSIQGLFAQVEFTAKPSKTTLGINERLRVEFIMTEDGDNFNPPSFEGFEAAGPSQMISNSWVNGKRTFSKTYTYVLTPTKRGTFTIGQATIEIGGETYKTLPFKVTVTAAVKGADGSTDGSGQSAGEGIHVVAEISNANPYVNEPISVVYKLYVSHNSSVGSTRQLDVPQFNDFWSQNIDSGNKGVQNGTYNGESYRYVVIQEVLLYPQKAGRLEIEPLSMEMDVEVPTNRRDFFGRPLMRTKSIVKASGRKYINVKPLPENGRPADFSGAVGDFDFKVTPSKTTLNNGESLQLTVEVLGKGNLKLFTLPKPVVPSALEMYDPEHKEKVSVPLSGMRGSISDIYTIIPQNKGKYPIKPLSFSYFDLSEKKYKTFTSDEIMIDVQGGPVAQSDATEMQQGAQKQAVQTTEQFRFIDLDTTLKPMNSEDFFGSGRFYLFLFLPFLLIPVIVLLKKKKQARDNDVAGNRIRKSSKLAKKYLSEAKKQLGNKELFYVALEKALHNFLKAKLNIETSEMTKPNIQELLLSKGAKQETVSEFIQIMNNCEFARYAPSSGTAMQQDYNHAVSVITALEKQI</sequence>
<proteinExistence type="predicted"/>
<gene>
    <name evidence="3" type="primary">batD</name>
    <name evidence="3" type="ORF">GCM10007424_24620</name>
</gene>